<keyword evidence="2" id="KW-1185">Reference proteome</keyword>
<dbReference type="AlphaFoldDB" id="V8CCZ2"/>
<comment type="caution">
    <text evidence="1">The sequence shown here is derived from an EMBL/GenBank/DDBJ whole genome shotgun (WGS) entry which is preliminary data.</text>
</comment>
<sequence length="72" mass="8400">MARELNEKDIQEFYDSLSADELIKVKEVDELWANFLDEKQAKEAFEKWDSDGCPRGYTIEEAINKIKAARCN</sequence>
<organism evidence="1 2">
    <name type="scientific">Helicobacter macacae MIT 99-5501</name>
    <dbReference type="NCBI Taxonomy" id="1357400"/>
    <lineage>
        <taxon>Bacteria</taxon>
        <taxon>Pseudomonadati</taxon>
        <taxon>Campylobacterota</taxon>
        <taxon>Epsilonproteobacteria</taxon>
        <taxon>Campylobacterales</taxon>
        <taxon>Helicobacteraceae</taxon>
        <taxon>Helicobacter</taxon>
    </lineage>
</organism>
<evidence type="ECO:0000313" key="1">
    <source>
        <dbReference type="EMBL" id="ETD24947.1"/>
    </source>
</evidence>
<dbReference type="EMBL" id="AZJI01000001">
    <property type="protein sequence ID" value="ETD24947.1"/>
    <property type="molecule type" value="Genomic_DNA"/>
</dbReference>
<reference evidence="1 2" key="1">
    <citation type="journal article" date="2014" name="Genome Announc.">
        <title>Draft genome sequences of six enterohepatic helicobacter species isolated from humans and one from rhesus macaques.</title>
        <authorList>
            <person name="Shen Z."/>
            <person name="Sheh A."/>
            <person name="Young S.K."/>
            <person name="Abouelliel A."/>
            <person name="Ward D.V."/>
            <person name="Earl A.M."/>
            <person name="Fox J.G."/>
        </authorList>
    </citation>
    <scope>NUCLEOTIDE SEQUENCE [LARGE SCALE GENOMIC DNA]</scope>
    <source>
        <strain evidence="1 2">MIT 99-5501</strain>
    </source>
</reference>
<dbReference type="Proteomes" id="UP000018731">
    <property type="component" value="Unassembled WGS sequence"/>
</dbReference>
<gene>
    <name evidence="1" type="ORF">HMPREF2086_00281</name>
</gene>
<dbReference type="HOGENOM" id="CLU_2716869_0_0_7"/>
<dbReference type="PATRIC" id="fig|1357400.3.peg.389"/>
<accession>V8CCZ2</accession>
<name>V8CCZ2_9HELI</name>
<evidence type="ECO:0000313" key="2">
    <source>
        <dbReference type="Proteomes" id="UP000018731"/>
    </source>
</evidence>
<dbReference type="STRING" id="1357400.HMPREF2086_00281"/>
<proteinExistence type="predicted"/>
<protein>
    <submittedName>
        <fullName evidence="1">Uncharacterized protein</fullName>
    </submittedName>
</protein>
<dbReference type="RefSeq" id="WP_023926949.1">
    <property type="nucleotide sequence ID" value="NZ_KI669454.1"/>
</dbReference>